<proteinExistence type="predicted"/>
<gene>
    <name evidence="2" type="ORF">CYMTET_14197</name>
</gene>
<dbReference type="EMBL" id="LGRX02005875">
    <property type="protein sequence ID" value="KAK3277820.1"/>
    <property type="molecule type" value="Genomic_DNA"/>
</dbReference>
<feature type="region of interest" description="Disordered" evidence="1">
    <location>
        <begin position="61"/>
        <end position="100"/>
    </location>
</feature>
<evidence type="ECO:0000313" key="3">
    <source>
        <dbReference type="Proteomes" id="UP001190700"/>
    </source>
</evidence>
<dbReference type="Proteomes" id="UP001190700">
    <property type="component" value="Unassembled WGS sequence"/>
</dbReference>
<comment type="caution">
    <text evidence="2">The sequence shown here is derived from an EMBL/GenBank/DDBJ whole genome shotgun (WGS) entry which is preliminary data.</text>
</comment>
<name>A0AAE0LAL9_9CHLO</name>
<protein>
    <submittedName>
        <fullName evidence="2">Uncharacterized protein</fullName>
    </submittedName>
</protein>
<evidence type="ECO:0000256" key="1">
    <source>
        <dbReference type="SAM" id="MobiDB-lite"/>
    </source>
</evidence>
<feature type="compositionally biased region" description="Acidic residues" evidence="1">
    <location>
        <begin position="80"/>
        <end position="99"/>
    </location>
</feature>
<evidence type="ECO:0000313" key="2">
    <source>
        <dbReference type="EMBL" id="KAK3277820.1"/>
    </source>
</evidence>
<dbReference type="AlphaFoldDB" id="A0AAE0LAL9"/>
<sequence>MSTGNAATIYTEVAPTVDPCARWVKEANLQSAEEMLDFGLSGGKFTATTLVGEVEFKIPEVPQQQSASANRGSDRRVGTDNEENAEEEEEEAPEEEFSADTEQKYVARIMKLAYDFDAQVMSGIWTDLEWIEDGRLDSWDPIWLGHRFQYEYAQREAQGLLEEKNRDTGHRNELGAGKARKDGIV</sequence>
<accession>A0AAE0LAL9</accession>
<organism evidence="2 3">
    <name type="scientific">Cymbomonas tetramitiformis</name>
    <dbReference type="NCBI Taxonomy" id="36881"/>
    <lineage>
        <taxon>Eukaryota</taxon>
        <taxon>Viridiplantae</taxon>
        <taxon>Chlorophyta</taxon>
        <taxon>Pyramimonadophyceae</taxon>
        <taxon>Pyramimonadales</taxon>
        <taxon>Pyramimonadaceae</taxon>
        <taxon>Cymbomonas</taxon>
    </lineage>
</organism>
<feature type="compositionally biased region" description="Polar residues" evidence="1">
    <location>
        <begin position="62"/>
        <end position="71"/>
    </location>
</feature>
<keyword evidence="3" id="KW-1185">Reference proteome</keyword>
<feature type="region of interest" description="Disordered" evidence="1">
    <location>
        <begin position="164"/>
        <end position="185"/>
    </location>
</feature>
<reference evidence="2 3" key="1">
    <citation type="journal article" date="2015" name="Genome Biol. Evol.">
        <title>Comparative Genomics of a Bacterivorous Green Alga Reveals Evolutionary Causalities and Consequences of Phago-Mixotrophic Mode of Nutrition.</title>
        <authorList>
            <person name="Burns J.A."/>
            <person name="Paasch A."/>
            <person name="Narechania A."/>
            <person name="Kim E."/>
        </authorList>
    </citation>
    <scope>NUCLEOTIDE SEQUENCE [LARGE SCALE GENOMIC DNA]</scope>
    <source>
        <strain evidence="2 3">PLY_AMNH</strain>
    </source>
</reference>